<proteinExistence type="predicted"/>
<evidence type="ECO:0000313" key="4">
    <source>
        <dbReference type="Proteomes" id="UP001314205"/>
    </source>
</evidence>
<reference evidence="3 4" key="1">
    <citation type="submission" date="2023-11" db="EMBL/GenBank/DDBJ databases">
        <authorList>
            <person name="Hedman E."/>
            <person name="Englund M."/>
            <person name="Stromberg M."/>
            <person name="Nyberg Akerstrom W."/>
            <person name="Nylinder S."/>
            <person name="Jareborg N."/>
            <person name="Kallberg Y."/>
            <person name="Kronander E."/>
        </authorList>
    </citation>
    <scope>NUCLEOTIDE SEQUENCE [LARGE SCALE GENOMIC DNA]</scope>
</reference>
<organism evidence="3 4">
    <name type="scientific">Parnassius mnemosyne</name>
    <name type="common">clouded apollo</name>
    <dbReference type="NCBI Taxonomy" id="213953"/>
    <lineage>
        <taxon>Eukaryota</taxon>
        <taxon>Metazoa</taxon>
        <taxon>Ecdysozoa</taxon>
        <taxon>Arthropoda</taxon>
        <taxon>Hexapoda</taxon>
        <taxon>Insecta</taxon>
        <taxon>Pterygota</taxon>
        <taxon>Neoptera</taxon>
        <taxon>Endopterygota</taxon>
        <taxon>Lepidoptera</taxon>
        <taxon>Glossata</taxon>
        <taxon>Ditrysia</taxon>
        <taxon>Papilionoidea</taxon>
        <taxon>Papilionidae</taxon>
        <taxon>Parnassiinae</taxon>
        <taxon>Parnassini</taxon>
        <taxon>Parnassius</taxon>
        <taxon>Driopa</taxon>
    </lineage>
</organism>
<keyword evidence="4" id="KW-1185">Reference proteome</keyword>
<accession>A0AAV1M475</accession>
<dbReference type="EMBL" id="CAVLGL010000137">
    <property type="protein sequence ID" value="CAK1602483.1"/>
    <property type="molecule type" value="Genomic_DNA"/>
</dbReference>
<feature type="domain" description="Transposable element P transposase-like GTP-binding insertion" evidence="2">
    <location>
        <begin position="129"/>
        <end position="250"/>
    </location>
</feature>
<dbReference type="InterPro" id="IPR048366">
    <property type="entry name" value="TNP-like_GBD"/>
</dbReference>
<dbReference type="Pfam" id="PF21787">
    <property type="entry name" value="TNP-like_RNaseH_N"/>
    <property type="match status" value="1"/>
</dbReference>
<sequence>MALRHQTTWTGKKTAGIVDYGTGSAKLYEIATQAYMFTLVCLNESWKIPVAYFMVNGLSAETRASLLKTCLSECYQVRVDIVAITFNGCSSNLNAVNLLGCNLNRPGSLKTTFKHPDCDLEMAIMLDACHMIKLVRNTFEAKRLIYDTSGKQIRWQLLINLVKLQENVGLNFANKITPRHIHFRNEIMKVKLATQIMSMSVADALKLCNEILTSSLFVNTEGTTEFITIFNNLFDIFNTISSGLYGLKKPLSIKNDDEIFAYLEKAKQYILGLKIWIKYRRIYRKRIQMKVVKKNIVETKNKTGFLGFLVCIESLKH</sequence>
<feature type="domain" description="Transposable element P transposase-like RNase H" evidence="1">
    <location>
        <begin position="1"/>
        <end position="100"/>
    </location>
</feature>
<name>A0AAV1M475_9NEOP</name>
<comment type="caution">
    <text evidence="3">The sequence shown here is derived from an EMBL/GenBank/DDBJ whole genome shotgun (WGS) entry which is preliminary data.</text>
</comment>
<gene>
    <name evidence="3" type="ORF">PARMNEM_LOCUS20984</name>
</gene>
<protein>
    <recommendedName>
        <fullName evidence="5">THAP domain containing 9</fullName>
    </recommendedName>
</protein>
<evidence type="ECO:0000259" key="2">
    <source>
        <dbReference type="Pfam" id="PF21788"/>
    </source>
</evidence>
<dbReference type="Proteomes" id="UP001314205">
    <property type="component" value="Unassembled WGS sequence"/>
</dbReference>
<dbReference type="PANTHER" id="PTHR47577">
    <property type="entry name" value="THAP DOMAIN-CONTAINING PROTEIN 6"/>
    <property type="match status" value="1"/>
</dbReference>
<dbReference type="Pfam" id="PF21788">
    <property type="entry name" value="TNP-like_GBD"/>
    <property type="match status" value="1"/>
</dbReference>
<evidence type="ECO:0008006" key="5">
    <source>
        <dbReference type="Google" id="ProtNLM"/>
    </source>
</evidence>
<evidence type="ECO:0000259" key="1">
    <source>
        <dbReference type="Pfam" id="PF21787"/>
    </source>
</evidence>
<dbReference type="PANTHER" id="PTHR47577:SF2">
    <property type="entry name" value="THAP DOMAIN CONTAINING 9"/>
    <property type="match status" value="1"/>
</dbReference>
<dbReference type="InterPro" id="IPR048365">
    <property type="entry name" value="TNP-like_RNaseH_N"/>
</dbReference>
<evidence type="ECO:0000313" key="3">
    <source>
        <dbReference type="EMBL" id="CAK1602483.1"/>
    </source>
</evidence>
<dbReference type="AlphaFoldDB" id="A0AAV1M475"/>